<feature type="chain" id="PRO_5036279504" evidence="7">
    <location>
        <begin position="20"/>
        <end position="148"/>
    </location>
</feature>
<proteinExistence type="evidence at transcript level"/>
<evidence type="ECO:0000256" key="4">
    <source>
        <dbReference type="ARBA" id="ARBA00022815"/>
    </source>
</evidence>
<comment type="subcellular location">
    <subcellularLocation>
        <location evidence="1">Secreted</location>
    </subcellularLocation>
</comment>
<reference evidence="10" key="1">
    <citation type="journal article" date="2008" name="Insect Biochem. Mol. Biol.">
        <title>The genome of a lepidopteran model insect, the silkworm Bombyx mori.</title>
        <authorList>
            <consortium name="International Silkworm Genome Consortium"/>
        </authorList>
    </citation>
    <scope>NUCLEOTIDE SEQUENCE [LARGE SCALE GENOMIC DNA]</scope>
    <source>
        <strain evidence="10">p50T</strain>
    </source>
</reference>
<evidence type="ECO:0000313" key="8">
    <source>
        <dbReference type="EMBL" id="BAG49568.1"/>
    </source>
</evidence>
<keyword evidence="10" id="KW-1185">Reference proteome</keyword>
<gene>
    <name evidence="8" type="primary">capa-a</name>
    <name evidence="9" type="synonym">100174831</name>
</gene>
<dbReference type="OrthoDB" id="6430009at2759"/>
<sequence>MQSTMKLLTIITLISITFNSSHQSGAKLRPDGVLNLYPFPRVGRASYRTWQIPINDVYLDYEPVEKRQLYAFPRVGRGGPPSDRNEPHDDLLGLHLDDPGMWFGPRLGRSLKNGDDDVVNQNEDGRSEREQIDQIAHEERMKRRSKLL</sequence>
<dbReference type="GO" id="GO:0005576">
    <property type="term" value="C:extracellular region"/>
    <property type="evidence" value="ECO:0007669"/>
    <property type="project" value="UniProtKB-SubCell"/>
</dbReference>
<evidence type="ECO:0000256" key="7">
    <source>
        <dbReference type="SAM" id="SignalP"/>
    </source>
</evidence>
<dbReference type="KEGG" id="bmor:100174831"/>
<evidence type="ECO:0000313" key="9">
    <source>
        <dbReference type="EnsemblMetazoa" id="NP_001124357.1"/>
    </source>
</evidence>
<dbReference type="GO" id="GO:0005184">
    <property type="term" value="F:neuropeptide hormone activity"/>
    <property type="evidence" value="ECO:0007669"/>
    <property type="project" value="InterPro"/>
</dbReference>
<dbReference type="AlphaFoldDB" id="B3IWB1"/>
<name>B3IWB1_BOMMO</name>
<dbReference type="InterPro" id="IPR001484">
    <property type="entry name" value="Pyrokinin_CS"/>
</dbReference>
<evidence type="ECO:0000256" key="2">
    <source>
        <dbReference type="ARBA" id="ARBA00007714"/>
    </source>
</evidence>
<dbReference type="GO" id="GO:0007218">
    <property type="term" value="P:neuropeptide signaling pathway"/>
    <property type="evidence" value="ECO:0007669"/>
    <property type="project" value="UniProtKB-KW"/>
</dbReference>
<keyword evidence="4" id="KW-0027">Amidation</keyword>
<evidence type="ECO:0000256" key="3">
    <source>
        <dbReference type="ARBA" id="ARBA00022525"/>
    </source>
</evidence>
<protein>
    <submittedName>
        <fullName evidence="8">CAPA-A</fullName>
    </submittedName>
</protein>
<dbReference type="PROSITE" id="PS00539">
    <property type="entry name" value="PYROKININ"/>
    <property type="match status" value="1"/>
</dbReference>
<feature type="signal peptide" evidence="7">
    <location>
        <begin position="1"/>
        <end position="19"/>
    </location>
</feature>
<evidence type="ECO:0000256" key="1">
    <source>
        <dbReference type="ARBA" id="ARBA00004613"/>
    </source>
</evidence>
<keyword evidence="3" id="KW-0964">Secreted</keyword>
<evidence type="ECO:0000256" key="6">
    <source>
        <dbReference type="SAM" id="MobiDB-lite"/>
    </source>
</evidence>
<dbReference type="Proteomes" id="UP000005204">
    <property type="component" value="Unassembled WGS sequence"/>
</dbReference>
<feature type="compositionally biased region" description="Basic and acidic residues" evidence="6">
    <location>
        <begin position="123"/>
        <end position="141"/>
    </location>
</feature>
<comment type="similarity">
    <text evidence="2">Belongs to the pyrokinin family.</text>
</comment>
<reference evidence="9" key="3">
    <citation type="submission" date="2022-06" db="UniProtKB">
        <authorList>
            <consortium name="EnsemblMetazoa"/>
        </authorList>
    </citation>
    <scope>IDENTIFICATION</scope>
    <source>
        <strain evidence="9">p50T (Dazao)</strain>
    </source>
</reference>
<feature type="region of interest" description="Disordered" evidence="6">
    <location>
        <begin position="113"/>
        <end position="148"/>
    </location>
</feature>
<keyword evidence="7" id="KW-0732">Signal</keyword>
<evidence type="ECO:0000256" key="5">
    <source>
        <dbReference type="ARBA" id="ARBA00023320"/>
    </source>
</evidence>
<evidence type="ECO:0000313" key="10">
    <source>
        <dbReference type="Proteomes" id="UP000005204"/>
    </source>
</evidence>
<dbReference type="EMBL" id="AB362227">
    <property type="protein sequence ID" value="BAG49568.1"/>
    <property type="molecule type" value="mRNA"/>
</dbReference>
<dbReference type="EnsemblMetazoa" id="NM_001130885.1">
    <property type="protein sequence ID" value="NP_001124357.1"/>
    <property type="gene ID" value="GeneID_100174831"/>
</dbReference>
<organism evidence="8">
    <name type="scientific">Bombyx mori</name>
    <name type="common">Silk moth</name>
    <dbReference type="NCBI Taxonomy" id="7091"/>
    <lineage>
        <taxon>Eukaryota</taxon>
        <taxon>Metazoa</taxon>
        <taxon>Ecdysozoa</taxon>
        <taxon>Arthropoda</taxon>
        <taxon>Hexapoda</taxon>
        <taxon>Insecta</taxon>
        <taxon>Pterygota</taxon>
        <taxon>Neoptera</taxon>
        <taxon>Endopterygota</taxon>
        <taxon>Lepidoptera</taxon>
        <taxon>Glossata</taxon>
        <taxon>Ditrysia</taxon>
        <taxon>Bombycoidea</taxon>
        <taxon>Bombycidae</taxon>
        <taxon>Bombycinae</taxon>
        <taxon>Bombyx</taxon>
    </lineage>
</organism>
<keyword evidence="5" id="KW-0527">Neuropeptide</keyword>
<reference evidence="8" key="2">
    <citation type="journal article" date="2008" name="Insect Biochem. Mol. Biol.">
        <title>The unique evolution of neuropeptide genes in the silkworm Bombyx mori.</title>
        <authorList>
            <person name="Roller L."/>
            <person name="Yamanaka N."/>
            <person name="Watanabe K."/>
            <person name="Daubnerova I."/>
            <person name="Zitnan D."/>
            <person name="Kataoka H."/>
            <person name="Tanaka Y."/>
        </authorList>
    </citation>
    <scope>NUCLEOTIDE SEQUENCE</scope>
</reference>
<accession>B3IWB1</accession>